<dbReference type="AlphaFoldDB" id="V6IXQ9"/>
<dbReference type="Pfam" id="PF23795">
    <property type="entry name" value="SH3_YKFC_2nd"/>
    <property type="match status" value="1"/>
</dbReference>
<organism evidence="6 7">
    <name type="scientific">Sporolactobacillus laevolacticus DSM 442</name>
    <dbReference type="NCBI Taxonomy" id="1395513"/>
    <lineage>
        <taxon>Bacteria</taxon>
        <taxon>Bacillati</taxon>
        <taxon>Bacillota</taxon>
        <taxon>Bacilli</taxon>
        <taxon>Bacillales</taxon>
        <taxon>Sporolactobacillaceae</taxon>
        <taxon>Sporolactobacillus</taxon>
    </lineage>
</organism>
<sequence length="298" mass="33477">MKKIRVSVPVATIWTSPESVRSIDAQAIADQPDMVAWLKTMTREETIALCGEKRLQSQVLFGDEILIDEVKGPWAKICVPTQYSTKDKRGYPGWMPLGQSVESEMATDCQQIKVQSNVATFYDLQKQPIFDLSFGTFLPLLEESEDEVKVDSPIGPGFMYKKDILMPVQQHLHTGFEIVKNAEKFIDLPYLWSGMSAYGYDCSGFSFSMLRAGGYLIPRDADDQALQGEEITLQSALPGDLLFFAYEKGKGYVHHVGIYYGDGKMIHSPTPGKIVSITVLKGSKYEEELCAIRRYWKG</sequence>
<dbReference type="GO" id="GO:0008234">
    <property type="term" value="F:cysteine-type peptidase activity"/>
    <property type="evidence" value="ECO:0007669"/>
    <property type="project" value="UniProtKB-KW"/>
</dbReference>
<comment type="caution">
    <text evidence="6">The sequence shown here is derived from an EMBL/GenBank/DDBJ whole genome shotgun (WGS) entry which is preliminary data.</text>
</comment>
<accession>V6IXQ9</accession>
<dbReference type="PROSITE" id="PS51935">
    <property type="entry name" value="NLPC_P60"/>
    <property type="match status" value="1"/>
</dbReference>
<feature type="domain" description="NlpC/P60" evidence="5">
    <location>
        <begin position="172"/>
        <end position="298"/>
    </location>
</feature>
<evidence type="ECO:0000259" key="5">
    <source>
        <dbReference type="PROSITE" id="PS51935"/>
    </source>
</evidence>
<dbReference type="Proteomes" id="UP000018296">
    <property type="component" value="Unassembled WGS sequence"/>
</dbReference>
<dbReference type="GO" id="GO:0006508">
    <property type="term" value="P:proteolysis"/>
    <property type="evidence" value="ECO:0007669"/>
    <property type="project" value="UniProtKB-KW"/>
</dbReference>
<evidence type="ECO:0000256" key="2">
    <source>
        <dbReference type="ARBA" id="ARBA00022670"/>
    </source>
</evidence>
<evidence type="ECO:0000313" key="6">
    <source>
        <dbReference type="EMBL" id="EST12115.1"/>
    </source>
</evidence>
<keyword evidence="3" id="KW-0378">Hydrolase</keyword>
<protein>
    <submittedName>
        <fullName evidence="6">Cell wall endopeptidase</fullName>
    </submittedName>
</protein>
<evidence type="ECO:0000256" key="4">
    <source>
        <dbReference type="ARBA" id="ARBA00022807"/>
    </source>
</evidence>
<dbReference type="PATRIC" id="fig|1395513.3.peg.1717"/>
<proteinExistence type="inferred from homology"/>
<dbReference type="Gene3D" id="2.30.30.40">
    <property type="entry name" value="SH3 Domains"/>
    <property type="match status" value="1"/>
</dbReference>
<dbReference type="Gene3D" id="3.90.1720.10">
    <property type="entry name" value="endopeptidase domain like (from Nostoc punctiforme)"/>
    <property type="match status" value="1"/>
</dbReference>
<dbReference type="InterPro" id="IPR000064">
    <property type="entry name" value="NLP_P60_dom"/>
</dbReference>
<dbReference type="InterPro" id="IPR057812">
    <property type="entry name" value="SH3_YKFC_2nd"/>
</dbReference>
<comment type="similarity">
    <text evidence="1">Belongs to the peptidase C40 family.</text>
</comment>
<dbReference type="PANTHER" id="PTHR47053">
    <property type="entry name" value="MUREIN DD-ENDOPEPTIDASE MEPH-RELATED"/>
    <property type="match status" value="1"/>
</dbReference>
<evidence type="ECO:0000256" key="3">
    <source>
        <dbReference type="ARBA" id="ARBA00022801"/>
    </source>
</evidence>
<name>V6IXQ9_9BACL</name>
<dbReference type="OrthoDB" id="9813368at2"/>
<reference evidence="6 7" key="1">
    <citation type="journal article" date="2013" name="Genome Announc.">
        <title>Genome Sequence of Sporolactobacillus laevolacticus DSM442, an Efficient Polymer-Grade D-Lactate Producer from Agricultural Waste Cottonseed as a Nitrogen Source.</title>
        <authorList>
            <person name="Wang H."/>
            <person name="Wang L."/>
            <person name="Ju J."/>
            <person name="Yu B."/>
            <person name="Ma Y."/>
        </authorList>
    </citation>
    <scope>NUCLEOTIDE SEQUENCE [LARGE SCALE GENOMIC DNA]</scope>
    <source>
        <strain evidence="6 7">DSM 442</strain>
    </source>
</reference>
<gene>
    <name evidence="6" type="ORF">P343_08475</name>
</gene>
<keyword evidence="2" id="KW-0645">Protease</keyword>
<keyword evidence="4" id="KW-0788">Thiol protease</keyword>
<dbReference type="SUPFAM" id="SSF54001">
    <property type="entry name" value="Cysteine proteinases"/>
    <property type="match status" value="1"/>
</dbReference>
<dbReference type="InterPro" id="IPR051202">
    <property type="entry name" value="Peptidase_C40"/>
</dbReference>
<dbReference type="eggNOG" id="COG0791">
    <property type="taxonomic scope" value="Bacteria"/>
</dbReference>
<dbReference type="InterPro" id="IPR038765">
    <property type="entry name" value="Papain-like_cys_pep_sf"/>
</dbReference>
<keyword evidence="7" id="KW-1185">Reference proteome</keyword>
<evidence type="ECO:0000256" key="1">
    <source>
        <dbReference type="ARBA" id="ARBA00007074"/>
    </source>
</evidence>
<dbReference type="Pfam" id="PF00877">
    <property type="entry name" value="NLPC_P60"/>
    <property type="match status" value="1"/>
</dbReference>
<dbReference type="STRING" id="1395513.P343_08475"/>
<dbReference type="EMBL" id="AWTC01000006">
    <property type="protein sequence ID" value="EST12115.1"/>
    <property type="molecule type" value="Genomic_DNA"/>
</dbReference>
<dbReference type="PANTHER" id="PTHR47053:SF3">
    <property type="entry name" value="GAMMA-D-GLUTAMYL-L-LYSINE DIPEPTIDYL-PEPTIDASE"/>
    <property type="match status" value="1"/>
</dbReference>
<evidence type="ECO:0000313" key="7">
    <source>
        <dbReference type="Proteomes" id="UP000018296"/>
    </source>
</evidence>
<dbReference type="RefSeq" id="WP_023509958.1">
    <property type="nucleotide sequence ID" value="NZ_AWTC01000006.1"/>
</dbReference>